<dbReference type="AlphaFoldDB" id="A0ABD5XPM4"/>
<gene>
    <name evidence="2" type="ORF">ACFQRB_00415</name>
</gene>
<sequence length="49" mass="5033">MDADDVSTPGDDAALRDLQWDNDLLETGTAHETATGEGRASPSSTPGST</sequence>
<evidence type="ECO:0000256" key="1">
    <source>
        <dbReference type="SAM" id="MobiDB-lite"/>
    </source>
</evidence>
<name>A0ABD5XPM4_9EURY</name>
<feature type="region of interest" description="Disordered" evidence="1">
    <location>
        <begin position="1"/>
        <end position="49"/>
    </location>
</feature>
<keyword evidence="3" id="KW-1185">Reference proteome</keyword>
<feature type="compositionally biased region" description="Low complexity" evidence="1">
    <location>
        <begin position="26"/>
        <end position="40"/>
    </location>
</feature>
<dbReference type="EMBL" id="JBHSZG010000001">
    <property type="protein sequence ID" value="MFC7135491.1"/>
    <property type="molecule type" value="Genomic_DNA"/>
</dbReference>
<protein>
    <submittedName>
        <fullName evidence="2">Uncharacterized protein</fullName>
    </submittedName>
</protein>
<accession>A0ABD5XPM4</accession>
<dbReference type="Proteomes" id="UP001596368">
    <property type="component" value="Unassembled WGS sequence"/>
</dbReference>
<evidence type="ECO:0000313" key="3">
    <source>
        <dbReference type="Proteomes" id="UP001596368"/>
    </source>
</evidence>
<proteinExistence type="predicted"/>
<comment type="caution">
    <text evidence="2">The sequence shown here is derived from an EMBL/GenBank/DDBJ whole genome shotgun (WGS) entry which is preliminary data.</text>
</comment>
<evidence type="ECO:0000313" key="2">
    <source>
        <dbReference type="EMBL" id="MFC7135491.1"/>
    </source>
</evidence>
<reference evidence="2 3" key="1">
    <citation type="journal article" date="2019" name="Int. J. Syst. Evol. Microbiol.">
        <title>The Global Catalogue of Microorganisms (GCM) 10K type strain sequencing project: providing services to taxonomists for standard genome sequencing and annotation.</title>
        <authorList>
            <consortium name="The Broad Institute Genomics Platform"/>
            <consortium name="The Broad Institute Genome Sequencing Center for Infectious Disease"/>
            <person name="Wu L."/>
            <person name="Ma J."/>
        </authorList>
    </citation>
    <scope>NUCLEOTIDE SEQUENCE [LARGE SCALE GENOMIC DNA]</scope>
    <source>
        <strain evidence="2 3">DT92</strain>
    </source>
</reference>
<organism evidence="2 3">
    <name type="scientific">Halobaculum litoreum</name>
    <dbReference type="NCBI Taxonomy" id="3031998"/>
    <lineage>
        <taxon>Archaea</taxon>
        <taxon>Methanobacteriati</taxon>
        <taxon>Methanobacteriota</taxon>
        <taxon>Stenosarchaea group</taxon>
        <taxon>Halobacteria</taxon>
        <taxon>Halobacteriales</taxon>
        <taxon>Haloferacaceae</taxon>
        <taxon>Halobaculum</taxon>
    </lineage>
</organism>